<evidence type="ECO:0000256" key="2">
    <source>
        <dbReference type="ARBA" id="ARBA00022737"/>
    </source>
</evidence>
<feature type="repeat" description="WD" evidence="3">
    <location>
        <begin position="232"/>
        <end position="266"/>
    </location>
</feature>
<dbReference type="AlphaFoldDB" id="A0A4Y7J9M7"/>
<dbReference type="Pfam" id="PF00400">
    <property type="entry name" value="WD40"/>
    <property type="match status" value="2"/>
</dbReference>
<dbReference type="InterPro" id="IPR036322">
    <property type="entry name" value="WD40_repeat_dom_sf"/>
</dbReference>
<keyword evidence="1 3" id="KW-0853">WD repeat</keyword>
<evidence type="ECO:0000313" key="4">
    <source>
        <dbReference type="EMBL" id="RZC57843.1"/>
    </source>
</evidence>
<dbReference type="PROSITE" id="PS50294">
    <property type="entry name" value="WD_REPEATS_REGION"/>
    <property type="match status" value="2"/>
</dbReference>
<protein>
    <recommendedName>
        <fullName evidence="6">Anaphase-promoting complex subunit 4 WD40 domain-containing protein</fullName>
    </recommendedName>
</protein>
<keyword evidence="5" id="KW-1185">Reference proteome</keyword>
<dbReference type="STRING" id="3469.A0A4Y7J9M7"/>
<dbReference type="PANTHER" id="PTHR45282">
    <property type="entry name" value="OS03G0858400 PROTEIN"/>
    <property type="match status" value="1"/>
</dbReference>
<dbReference type="InterPro" id="IPR019775">
    <property type="entry name" value="WD40_repeat_CS"/>
</dbReference>
<name>A0A4Y7J9M7_PAPSO</name>
<organism evidence="4 5">
    <name type="scientific">Papaver somniferum</name>
    <name type="common">Opium poppy</name>
    <dbReference type="NCBI Taxonomy" id="3469"/>
    <lineage>
        <taxon>Eukaryota</taxon>
        <taxon>Viridiplantae</taxon>
        <taxon>Streptophyta</taxon>
        <taxon>Embryophyta</taxon>
        <taxon>Tracheophyta</taxon>
        <taxon>Spermatophyta</taxon>
        <taxon>Magnoliopsida</taxon>
        <taxon>Ranunculales</taxon>
        <taxon>Papaveraceae</taxon>
        <taxon>Papaveroideae</taxon>
        <taxon>Papaver</taxon>
    </lineage>
</organism>
<sequence>MPSDCGDQNGRRPNHRCFVNALSGHGDSVVALCFSADGRNLVTSCADGVARVFKLDNVQSSSFKVVKIHLPAGGQPTTVSFSNEDSSVVVAAQYSSGSNLYMYAEGNSNTSKHKKHEKPKSLVPEMKWLRMKVHQTRAIVTLAGTTANYDTAGGSPFIVSCSEGNDIIIWNGKSGKIFGSTDTNELKNSMARIIHNGRLIAAAAASSADVKIWEIILTKAGSVKEITGAMQLKGNESVVTWLCFSSNSEQIITTSKDGTIRIWNINVRHDFYQDPQILKHIYISPDGNILAATHGPILQWICAETGKVLETHYEAHDVCIIFISFPSLDTNPLVNLIFRAEKIKVVACAPKELRVGRDHKMVLATAGDDERVKLWVVPGDPPL</sequence>
<dbReference type="PROSITE" id="PS00678">
    <property type="entry name" value="WD_REPEATS_1"/>
    <property type="match status" value="1"/>
</dbReference>
<dbReference type="InterPro" id="IPR001680">
    <property type="entry name" value="WD40_rpt"/>
</dbReference>
<dbReference type="InterPro" id="IPR015943">
    <property type="entry name" value="WD40/YVTN_repeat-like_dom_sf"/>
</dbReference>
<evidence type="ECO:0000256" key="3">
    <source>
        <dbReference type="PROSITE-ProRule" id="PRU00221"/>
    </source>
</evidence>
<dbReference type="Proteomes" id="UP000316621">
    <property type="component" value="Chromosome 4"/>
</dbReference>
<accession>A0A4Y7J9M7</accession>
<dbReference type="Gene3D" id="2.130.10.10">
    <property type="entry name" value="YVTN repeat-like/Quinoprotein amine dehydrogenase"/>
    <property type="match status" value="2"/>
</dbReference>
<dbReference type="SUPFAM" id="SSF50978">
    <property type="entry name" value="WD40 repeat-like"/>
    <property type="match status" value="1"/>
</dbReference>
<evidence type="ECO:0000313" key="5">
    <source>
        <dbReference type="Proteomes" id="UP000316621"/>
    </source>
</evidence>
<dbReference type="PANTHER" id="PTHR45282:SF2">
    <property type="entry name" value="OS03G0858400 PROTEIN"/>
    <property type="match status" value="1"/>
</dbReference>
<proteinExistence type="predicted"/>
<dbReference type="SMART" id="SM00320">
    <property type="entry name" value="WD40"/>
    <property type="match status" value="4"/>
</dbReference>
<dbReference type="EMBL" id="CM010718">
    <property type="protein sequence ID" value="RZC57843.1"/>
    <property type="molecule type" value="Genomic_DNA"/>
</dbReference>
<gene>
    <name evidence="4" type="ORF">C5167_005148</name>
</gene>
<feature type="repeat" description="WD" evidence="3">
    <location>
        <begin position="22"/>
        <end position="63"/>
    </location>
</feature>
<reference evidence="4 5" key="1">
    <citation type="journal article" date="2018" name="Science">
        <title>The opium poppy genome and morphinan production.</title>
        <authorList>
            <person name="Guo L."/>
            <person name="Winzer T."/>
            <person name="Yang X."/>
            <person name="Li Y."/>
            <person name="Ning Z."/>
            <person name="He Z."/>
            <person name="Teodor R."/>
            <person name="Lu Y."/>
            <person name="Bowser T.A."/>
            <person name="Graham I.A."/>
            <person name="Ye K."/>
        </authorList>
    </citation>
    <scope>NUCLEOTIDE SEQUENCE [LARGE SCALE GENOMIC DNA]</scope>
    <source>
        <strain evidence="5">cv. HN1</strain>
        <tissue evidence="4">Leaves</tissue>
    </source>
</reference>
<evidence type="ECO:0000256" key="1">
    <source>
        <dbReference type="ARBA" id="ARBA00022574"/>
    </source>
</evidence>
<keyword evidence="2" id="KW-0677">Repeat</keyword>
<dbReference type="Gramene" id="RZC57843">
    <property type="protein sequence ID" value="RZC57843"/>
    <property type="gene ID" value="C5167_005148"/>
</dbReference>
<dbReference type="PROSITE" id="PS50082">
    <property type="entry name" value="WD_REPEATS_2"/>
    <property type="match status" value="2"/>
</dbReference>
<evidence type="ECO:0008006" key="6">
    <source>
        <dbReference type="Google" id="ProtNLM"/>
    </source>
</evidence>